<proteinExistence type="predicted"/>
<name>F4KR02_HALH1</name>
<accession>F4KR02</accession>
<dbReference type="HOGENOM" id="CLU_1193473_0_0_10"/>
<organism evidence="1 2">
    <name type="scientific">Haliscomenobacter hydrossis (strain ATCC 27775 / DSM 1100 / LMG 10767 / O)</name>
    <dbReference type="NCBI Taxonomy" id="760192"/>
    <lineage>
        <taxon>Bacteria</taxon>
        <taxon>Pseudomonadati</taxon>
        <taxon>Bacteroidota</taxon>
        <taxon>Saprospiria</taxon>
        <taxon>Saprospirales</taxon>
        <taxon>Haliscomenobacteraceae</taxon>
        <taxon>Haliscomenobacter</taxon>
    </lineage>
</organism>
<dbReference type="eggNOG" id="ENOG5033N3J">
    <property type="taxonomic scope" value="Bacteria"/>
</dbReference>
<dbReference type="OrthoDB" id="645057at2"/>
<evidence type="ECO:0000313" key="1">
    <source>
        <dbReference type="EMBL" id="AEE53240.1"/>
    </source>
</evidence>
<evidence type="ECO:0000313" key="2">
    <source>
        <dbReference type="Proteomes" id="UP000008461"/>
    </source>
</evidence>
<protein>
    <submittedName>
        <fullName evidence="1">Uncharacterized protein</fullName>
    </submittedName>
</protein>
<reference key="2">
    <citation type="submission" date="2011-04" db="EMBL/GenBank/DDBJ databases">
        <title>Complete sequence of chromosome of Haliscomenobacter hydrossis DSM 1100.</title>
        <authorList>
            <consortium name="US DOE Joint Genome Institute (JGI-PGF)"/>
            <person name="Lucas S."/>
            <person name="Han J."/>
            <person name="Lapidus A."/>
            <person name="Bruce D."/>
            <person name="Goodwin L."/>
            <person name="Pitluck S."/>
            <person name="Peters L."/>
            <person name="Kyrpides N."/>
            <person name="Mavromatis K."/>
            <person name="Ivanova N."/>
            <person name="Ovchinnikova G."/>
            <person name="Pagani I."/>
            <person name="Daligault H."/>
            <person name="Detter J.C."/>
            <person name="Han C."/>
            <person name="Land M."/>
            <person name="Hauser L."/>
            <person name="Markowitz V."/>
            <person name="Cheng J.-F."/>
            <person name="Hugenholtz P."/>
            <person name="Woyke T."/>
            <person name="Wu D."/>
            <person name="Verbarg S."/>
            <person name="Frueling A."/>
            <person name="Brambilla E."/>
            <person name="Klenk H.-P."/>
            <person name="Eisen J.A."/>
        </authorList>
    </citation>
    <scope>NUCLEOTIDE SEQUENCE</scope>
    <source>
        <strain>DSM 1100</strain>
    </source>
</reference>
<gene>
    <name evidence="1" type="ordered locus">Halhy_5415</name>
</gene>
<dbReference type="EMBL" id="CP002691">
    <property type="protein sequence ID" value="AEE53240.1"/>
    <property type="molecule type" value="Genomic_DNA"/>
</dbReference>
<dbReference type="KEGG" id="hhy:Halhy_5415"/>
<keyword evidence="2" id="KW-1185">Reference proteome</keyword>
<reference evidence="1 2" key="1">
    <citation type="journal article" date="2011" name="Stand. Genomic Sci.">
        <title>Complete genome sequence of Haliscomenobacter hydrossis type strain (O).</title>
        <authorList>
            <consortium name="US DOE Joint Genome Institute (JGI-PGF)"/>
            <person name="Daligault H."/>
            <person name="Lapidus A."/>
            <person name="Zeytun A."/>
            <person name="Nolan M."/>
            <person name="Lucas S."/>
            <person name="Del Rio T.G."/>
            <person name="Tice H."/>
            <person name="Cheng J.F."/>
            <person name="Tapia R."/>
            <person name="Han C."/>
            <person name="Goodwin L."/>
            <person name="Pitluck S."/>
            <person name="Liolios K."/>
            <person name="Pagani I."/>
            <person name="Ivanova N."/>
            <person name="Huntemann M."/>
            <person name="Mavromatis K."/>
            <person name="Mikhailova N."/>
            <person name="Pati A."/>
            <person name="Chen A."/>
            <person name="Palaniappan K."/>
            <person name="Land M."/>
            <person name="Hauser L."/>
            <person name="Brambilla E.M."/>
            <person name="Rohde M."/>
            <person name="Verbarg S."/>
            <person name="Goker M."/>
            <person name="Bristow J."/>
            <person name="Eisen J.A."/>
            <person name="Markowitz V."/>
            <person name="Hugenholtz P."/>
            <person name="Kyrpides N.C."/>
            <person name="Klenk H.P."/>
            <person name="Woyke T."/>
        </authorList>
    </citation>
    <scope>NUCLEOTIDE SEQUENCE [LARGE SCALE GENOMIC DNA]</scope>
    <source>
        <strain evidence="2">ATCC 27775 / DSM 1100 / LMG 10767 / O</strain>
    </source>
</reference>
<sequence length="232" mass="26976">MHKILILLILFPLVWACKQEKEKPYAPKPKEWKNSGKLTSIDYKDPHLAFIPKDTITAGGWKIQYFVKDDSTRYNDLYIKWSKGDRIGIFKYKDVLLMRSYFIPQYAGENKTHLFLEHGCATSCWAVLVLSKGIKPQAIDFTYVSDFSIKYGRVVYLPEMSYGMESFDVAVFDLNTNTQKLVHFKNICKIIEEIDCLDSVLFKKNSLHLFASLISTETDEIIRESYQVIFPK</sequence>
<dbReference type="Proteomes" id="UP000008461">
    <property type="component" value="Chromosome"/>
</dbReference>
<dbReference type="RefSeq" id="WP_013767774.1">
    <property type="nucleotide sequence ID" value="NC_015510.1"/>
</dbReference>
<dbReference type="AlphaFoldDB" id="F4KR02"/>